<evidence type="ECO:0000313" key="3">
    <source>
        <dbReference type="Proteomes" id="UP000658656"/>
    </source>
</evidence>
<protein>
    <submittedName>
        <fullName evidence="2">Uncharacterized protein</fullName>
    </submittedName>
</protein>
<dbReference type="Proteomes" id="UP000658656">
    <property type="component" value="Unassembled WGS sequence"/>
</dbReference>
<evidence type="ECO:0000256" key="1">
    <source>
        <dbReference type="SAM" id="MobiDB-lite"/>
    </source>
</evidence>
<feature type="region of interest" description="Disordered" evidence="1">
    <location>
        <begin position="35"/>
        <end position="60"/>
    </location>
</feature>
<comment type="caution">
    <text evidence="2">The sequence shown here is derived from an EMBL/GenBank/DDBJ whole genome shotgun (WGS) entry which is preliminary data.</text>
</comment>
<organism evidence="2 3">
    <name type="scientific">Amycolatopsis bartoniae</name>
    <dbReference type="NCBI Taxonomy" id="941986"/>
    <lineage>
        <taxon>Bacteria</taxon>
        <taxon>Bacillati</taxon>
        <taxon>Actinomycetota</taxon>
        <taxon>Actinomycetes</taxon>
        <taxon>Pseudonocardiales</taxon>
        <taxon>Pseudonocardiaceae</taxon>
        <taxon>Amycolatopsis</taxon>
    </lineage>
</organism>
<reference evidence="2" key="2">
    <citation type="submission" date="2020-09" db="EMBL/GenBank/DDBJ databases">
        <authorList>
            <person name="Sun Q."/>
            <person name="Zhou Y."/>
        </authorList>
    </citation>
    <scope>NUCLEOTIDE SEQUENCE</scope>
    <source>
        <strain evidence="2">CGMCC 4.7679</strain>
    </source>
</reference>
<name>A0A8H9IMR8_9PSEU</name>
<proteinExistence type="predicted"/>
<accession>A0A8H9IMR8</accession>
<reference evidence="2" key="1">
    <citation type="journal article" date="2014" name="Int. J. Syst. Evol. Microbiol.">
        <title>Complete genome sequence of Corynebacterium casei LMG S-19264T (=DSM 44701T), isolated from a smear-ripened cheese.</title>
        <authorList>
            <consortium name="US DOE Joint Genome Institute (JGI-PGF)"/>
            <person name="Walter F."/>
            <person name="Albersmeier A."/>
            <person name="Kalinowski J."/>
            <person name="Ruckert C."/>
        </authorList>
    </citation>
    <scope>NUCLEOTIDE SEQUENCE</scope>
    <source>
        <strain evidence="2">CGMCC 4.7679</strain>
    </source>
</reference>
<dbReference type="EMBL" id="BNAV01000001">
    <property type="protein sequence ID" value="GHF34984.1"/>
    <property type="molecule type" value="Genomic_DNA"/>
</dbReference>
<sequence length="114" mass="12801">MISDNPTPSTPCTATRFLAAAISRARVCSRRRCCREESGTEEAGTAPRYGKPTPGAHSSSERFLDTEDFLNYEFYVRLVRCRCETLLDWRSVAASGRRTRSWFTNPVRSDSGVS</sequence>
<evidence type="ECO:0000313" key="2">
    <source>
        <dbReference type="EMBL" id="GHF34984.1"/>
    </source>
</evidence>
<keyword evidence="3" id="KW-1185">Reference proteome</keyword>
<gene>
    <name evidence="2" type="ORF">GCM10017566_04620</name>
</gene>
<dbReference type="AlphaFoldDB" id="A0A8H9IMR8"/>